<gene>
    <name evidence="8" type="ORF">K489DRAFT_414080</name>
</gene>
<accession>A0A6J3LQ25</accession>
<feature type="transmembrane region" description="Helical" evidence="6">
    <location>
        <begin position="436"/>
        <end position="454"/>
    </location>
</feature>
<keyword evidence="4 6" id="KW-0472">Membrane</keyword>
<comment type="subcellular location">
    <subcellularLocation>
        <location evidence="1">Membrane</location>
        <topology evidence="1">Multi-pass membrane protein</topology>
    </subcellularLocation>
</comment>
<feature type="transmembrane region" description="Helical" evidence="6">
    <location>
        <begin position="259"/>
        <end position="279"/>
    </location>
</feature>
<reference evidence="8" key="1">
    <citation type="submission" date="2020-01" db="EMBL/GenBank/DDBJ databases">
        <authorList>
            <consortium name="DOE Joint Genome Institute"/>
            <person name="Haridas S."/>
            <person name="Albert R."/>
            <person name="Binder M."/>
            <person name="Bloem J."/>
            <person name="Labutti K."/>
            <person name="Salamov A."/>
            <person name="Andreopoulos B."/>
            <person name="Baker S.E."/>
            <person name="Barry K."/>
            <person name="Bills G."/>
            <person name="Bluhm B.H."/>
            <person name="Cannon C."/>
            <person name="Castanera R."/>
            <person name="Culley D.E."/>
            <person name="Daum C."/>
            <person name="Ezra D."/>
            <person name="Gonzalez J.B."/>
            <person name="Henrissat B."/>
            <person name="Kuo A."/>
            <person name="Liang C."/>
            <person name="Lipzen A."/>
            <person name="Lutzoni F."/>
            <person name="Magnuson J."/>
            <person name="Mondo S."/>
            <person name="Nolan M."/>
            <person name="Ohm R."/>
            <person name="Pangilinan J."/>
            <person name="Park H.-J."/>
            <person name="Ramirez L."/>
            <person name="Alfaro M."/>
            <person name="Sun H."/>
            <person name="Tritt A."/>
            <person name="Yoshinaga Y."/>
            <person name="Zwiers L.-H."/>
            <person name="Turgeon B.G."/>
            <person name="Goodwin S.B."/>
            <person name="Spatafora J.W."/>
            <person name="Crous P.W."/>
            <person name="Grigoriev I.V."/>
        </authorList>
    </citation>
    <scope>NUCLEOTIDE SEQUENCE</scope>
    <source>
        <strain evidence="8">CBS 342.82</strain>
    </source>
</reference>
<dbReference type="GeneID" id="54365923"/>
<feature type="region of interest" description="Disordered" evidence="5">
    <location>
        <begin position="27"/>
        <end position="48"/>
    </location>
</feature>
<dbReference type="PANTHER" id="PTHR11785">
    <property type="entry name" value="AMINO ACID TRANSPORTER"/>
    <property type="match status" value="1"/>
</dbReference>
<reference evidence="8" key="2">
    <citation type="submission" date="2020-04" db="EMBL/GenBank/DDBJ databases">
        <authorList>
            <consortium name="NCBI Genome Project"/>
        </authorList>
    </citation>
    <scope>NUCLEOTIDE SEQUENCE</scope>
    <source>
        <strain evidence="8">CBS 342.82</strain>
    </source>
</reference>
<feature type="transmembrane region" description="Helical" evidence="6">
    <location>
        <begin position="307"/>
        <end position="327"/>
    </location>
</feature>
<dbReference type="GO" id="GO:0015179">
    <property type="term" value="F:L-amino acid transmembrane transporter activity"/>
    <property type="evidence" value="ECO:0007669"/>
    <property type="project" value="TreeGrafter"/>
</dbReference>
<feature type="transmembrane region" description="Helical" evidence="6">
    <location>
        <begin position="466"/>
        <end position="487"/>
    </location>
</feature>
<feature type="compositionally biased region" description="Basic and acidic residues" evidence="5">
    <location>
        <begin position="30"/>
        <end position="47"/>
    </location>
</feature>
<keyword evidence="3 6" id="KW-1133">Transmembrane helix</keyword>
<keyword evidence="2 6" id="KW-0812">Transmembrane</keyword>
<evidence type="ECO:0000256" key="4">
    <source>
        <dbReference type="ARBA" id="ARBA00023136"/>
    </source>
</evidence>
<keyword evidence="7" id="KW-1185">Reference proteome</keyword>
<dbReference type="InterPro" id="IPR002293">
    <property type="entry name" value="AA/rel_permease1"/>
</dbReference>
<protein>
    <submittedName>
        <fullName evidence="8">Amino acid transporter</fullName>
    </submittedName>
</protein>
<evidence type="ECO:0000256" key="3">
    <source>
        <dbReference type="ARBA" id="ARBA00022989"/>
    </source>
</evidence>
<feature type="transmembrane region" description="Helical" evidence="6">
    <location>
        <begin position="99"/>
        <end position="121"/>
    </location>
</feature>
<dbReference type="Gene3D" id="1.20.1740.10">
    <property type="entry name" value="Amino acid/polyamine transporter I"/>
    <property type="match status" value="1"/>
</dbReference>
<dbReference type="Proteomes" id="UP000504637">
    <property type="component" value="Unplaced"/>
</dbReference>
<feature type="transmembrane region" description="Helical" evidence="6">
    <location>
        <begin position="180"/>
        <end position="200"/>
    </location>
</feature>
<feature type="transmembrane region" description="Helical" evidence="6">
    <location>
        <begin position="212"/>
        <end position="232"/>
    </location>
</feature>
<dbReference type="RefSeq" id="XP_033455057.1">
    <property type="nucleotide sequence ID" value="XM_033608124.1"/>
</dbReference>
<evidence type="ECO:0000256" key="2">
    <source>
        <dbReference type="ARBA" id="ARBA00022692"/>
    </source>
</evidence>
<dbReference type="Pfam" id="PF13520">
    <property type="entry name" value="AA_permease_2"/>
    <property type="match status" value="1"/>
</dbReference>
<evidence type="ECO:0000313" key="8">
    <source>
        <dbReference type="RefSeq" id="XP_033455057.1"/>
    </source>
</evidence>
<reference evidence="8" key="3">
    <citation type="submission" date="2025-08" db="UniProtKB">
        <authorList>
            <consortium name="RefSeq"/>
        </authorList>
    </citation>
    <scope>IDENTIFICATION</scope>
    <source>
        <strain evidence="8">CBS 342.82</strain>
    </source>
</reference>
<evidence type="ECO:0000313" key="7">
    <source>
        <dbReference type="Proteomes" id="UP000504637"/>
    </source>
</evidence>
<dbReference type="PIRSF" id="PIRSF006060">
    <property type="entry name" value="AA_transporter"/>
    <property type="match status" value="1"/>
</dbReference>
<feature type="transmembrane region" description="Helical" evidence="6">
    <location>
        <begin position="142"/>
        <end position="168"/>
    </location>
</feature>
<evidence type="ECO:0000256" key="1">
    <source>
        <dbReference type="ARBA" id="ARBA00004141"/>
    </source>
</evidence>
<organism evidence="8">
    <name type="scientific">Dissoconium aciculare CBS 342.82</name>
    <dbReference type="NCBI Taxonomy" id="1314786"/>
    <lineage>
        <taxon>Eukaryota</taxon>
        <taxon>Fungi</taxon>
        <taxon>Dikarya</taxon>
        <taxon>Ascomycota</taxon>
        <taxon>Pezizomycotina</taxon>
        <taxon>Dothideomycetes</taxon>
        <taxon>Dothideomycetidae</taxon>
        <taxon>Mycosphaerellales</taxon>
        <taxon>Dissoconiaceae</taxon>
        <taxon>Dissoconium</taxon>
    </lineage>
</organism>
<sequence>MSDSEGSRSPLLSSSSIASKTSYNSIAREAAPRHSAPDGDVVHRPHDVDDDVVPETSAIGRTITWPSAYILTISRVLGSGIFATPGVILASVGSPGLALTLWAVGAVVAYFGLAVSLEYGSMLPRSGGEKVYLEYTYRRPRYLISVLIAFQAILLGFTASNCIVFARYLLFGLGFRDDSFTHKSIAVALLTAITLVHVCFMKTGIFIQNVLGWIKIGLIVFMISVAPVAVFWHTSREDYTPSHVMPTNHSELNWTWEGLWVGTIWSWGTIATSFLKVYYSYVGLNNLNNVLNEVKDPIRTLKSVTRAALLTVTAMYLFANVAFLTVVPLDEVKTSGELIAALFFQRVFGATVGRRILPIMVALSAAGNVMVVTFALARVNQEIGRTGLLPFSRILSSTAPFGSPLGGLVLHYIPSLLVITIPSGDVYSFILEVEGYPAQIYSLAIAAGLLWLRYKRPDVERPYKAWIPGIVLRIVLAIALLLAPFFPSSAQKAGDFLNGASYALVGTGIMLSGVIYWYVWSIVLPKWYGYRLENRTEVLKDGTSVTKIVHVPAT</sequence>
<dbReference type="OrthoDB" id="5982228at2759"/>
<proteinExistence type="predicted"/>
<dbReference type="AlphaFoldDB" id="A0A6J3LQ25"/>
<feature type="transmembrane region" description="Helical" evidence="6">
    <location>
        <begin position="398"/>
        <end position="421"/>
    </location>
</feature>
<evidence type="ECO:0000256" key="5">
    <source>
        <dbReference type="SAM" id="MobiDB-lite"/>
    </source>
</evidence>
<feature type="transmembrane region" description="Helical" evidence="6">
    <location>
        <begin position="68"/>
        <end position="93"/>
    </location>
</feature>
<dbReference type="PANTHER" id="PTHR11785:SF532">
    <property type="entry name" value="TRANSPORTER, PUTATIVE (EUROFUNG)-RELATED"/>
    <property type="match status" value="1"/>
</dbReference>
<dbReference type="InterPro" id="IPR050598">
    <property type="entry name" value="AminoAcid_Transporter"/>
</dbReference>
<feature type="transmembrane region" description="Helical" evidence="6">
    <location>
        <begin position="356"/>
        <end position="377"/>
    </location>
</feature>
<evidence type="ECO:0000256" key="6">
    <source>
        <dbReference type="SAM" id="Phobius"/>
    </source>
</evidence>
<feature type="transmembrane region" description="Helical" evidence="6">
    <location>
        <begin position="499"/>
        <end position="519"/>
    </location>
</feature>
<dbReference type="GO" id="GO:0016020">
    <property type="term" value="C:membrane"/>
    <property type="evidence" value="ECO:0007669"/>
    <property type="project" value="UniProtKB-SubCell"/>
</dbReference>
<name>A0A6J3LQ25_9PEZI</name>